<dbReference type="GeneID" id="19738360"/>
<proteinExistence type="predicted"/>
<organism evidence="2 3">
    <name type="scientific">Falconid herpesvirus 1</name>
    <dbReference type="NCBI Taxonomy" id="1510155"/>
    <lineage>
        <taxon>Viruses</taxon>
        <taxon>Duplodnaviria</taxon>
        <taxon>Heunggongvirae</taxon>
        <taxon>Peploviricota</taxon>
        <taxon>Herviviricetes</taxon>
        <taxon>Herpesvirales</taxon>
        <taxon>Orthoherpesviridae</taxon>
        <taxon>Alphaherpesvirinae</taxon>
        <taxon>Mardivirus</taxon>
        <taxon>Mardivirus columbidalpha1</taxon>
    </lineage>
</organism>
<dbReference type="KEGG" id="vg:19738360"/>
<reference evidence="2 3" key="1">
    <citation type="journal article" date="2014" name="Virus Res.">
        <title>Molecular characterization of the complete genome of falconid herpesvirus strain S-18.</title>
        <authorList>
            <person name="Spatz S.J."/>
            <person name="Volkening J.D."/>
            <person name="Ross T.A."/>
        </authorList>
    </citation>
    <scope>NUCLEOTIDE SEQUENCE [LARGE SCALE GENOMIC DNA]</scope>
    <source>
        <strain evidence="2">S-18</strain>
    </source>
</reference>
<dbReference type="EMBL" id="KJ668231">
    <property type="protein sequence ID" value="AID52762.1"/>
    <property type="molecule type" value="Genomic_DNA"/>
</dbReference>
<evidence type="ECO:0000256" key="1">
    <source>
        <dbReference type="SAM" id="MobiDB-lite"/>
    </source>
</evidence>
<dbReference type="OrthoDB" id="23075at10239"/>
<feature type="region of interest" description="Disordered" evidence="1">
    <location>
        <begin position="1"/>
        <end position="26"/>
    </location>
</feature>
<name>A0A068ER56_9ALPH</name>
<accession>A0A068ER56</accession>
<sequence>MAAAADAARPDDGRNGDDDNDQDDEFGIPRWLELRSPSMMDAYGIVAKPILMTQPGPMLHGRLTGGWKGRPVTAMVESGSLNAVLWRICDSDTPMDAFHRDVGSPQGHAWLFPVGLPWFIGHVALPSELLLFLAERCKAELTDSIKSASEVIRGVLEQFSPRSGLSLHPATLMQVDKSGKEAHQRTIQLYESAIERRWSVGGFCITCVCNKPGGLQCLSCSRILEDLINECIGGDKYSRVHFISSTNGLTQQSTLAASGQAFHWLTRTKMEKIPENFLGKKCVIAYCQ</sequence>
<gene>
    <name evidence="2" type="ORF">FaHV1S18_072</name>
</gene>
<evidence type="ECO:0000313" key="3">
    <source>
        <dbReference type="Proteomes" id="UP000146149"/>
    </source>
</evidence>
<evidence type="ECO:0000313" key="2">
    <source>
        <dbReference type="EMBL" id="AID52762.1"/>
    </source>
</evidence>
<dbReference type="RefSeq" id="YP_009046556.1">
    <property type="nucleotide sequence ID" value="NC_024450.1"/>
</dbReference>
<dbReference type="Proteomes" id="UP000146149">
    <property type="component" value="Segment"/>
</dbReference>
<feature type="compositionally biased region" description="Basic and acidic residues" evidence="1">
    <location>
        <begin position="8"/>
        <end position="17"/>
    </location>
</feature>
<protein>
    <submittedName>
        <fullName evidence="2">Protein LORF4</fullName>
    </submittedName>
</protein>